<keyword evidence="5" id="KW-1185">Reference proteome</keyword>
<dbReference type="SUPFAM" id="SSF56925">
    <property type="entry name" value="OMPA-like"/>
    <property type="match status" value="1"/>
</dbReference>
<keyword evidence="1 2" id="KW-0732">Signal</keyword>
<dbReference type="RefSeq" id="WP_310276446.1">
    <property type="nucleotide sequence ID" value="NZ_JAVDWQ010000001.1"/>
</dbReference>
<sequence length="197" mass="21490">MKKMLVVLALAVVSFANAQKKGSILVMGSINYESENVSNSGSEEKYNTFTFVPKVGYQFHENWTAGIELGAGTEKREFRNNTESKVNNFSLGGFLRYSKPLNQTFSAYADLGVGYQNQKFTNSAGNFSTTNEGDGFYIGVTPAIFINVNKGFGLNFNIGGIGYNTLNFDGNNGNGDNVKNFNFSFGQAFSVGISKNF</sequence>
<organism evidence="4 5">
    <name type="scientific">Flavobacterium piscis</name>
    <dbReference type="NCBI Taxonomy" id="1114874"/>
    <lineage>
        <taxon>Bacteria</taxon>
        <taxon>Pseudomonadati</taxon>
        <taxon>Bacteroidota</taxon>
        <taxon>Flavobacteriia</taxon>
        <taxon>Flavobacteriales</taxon>
        <taxon>Flavobacteriaceae</taxon>
        <taxon>Flavobacterium</taxon>
    </lineage>
</organism>
<proteinExistence type="predicted"/>
<reference evidence="4 5" key="1">
    <citation type="submission" date="2023-07" db="EMBL/GenBank/DDBJ databases">
        <title>Sorghum-associated microbial communities from plants grown in Nebraska, USA.</title>
        <authorList>
            <person name="Schachtman D."/>
        </authorList>
    </citation>
    <scope>NUCLEOTIDE SEQUENCE [LARGE SCALE GENOMIC DNA]</scope>
    <source>
        <strain evidence="4 5">4129</strain>
    </source>
</reference>
<dbReference type="Pfam" id="PF13505">
    <property type="entry name" value="OMP_b-brl"/>
    <property type="match status" value="1"/>
</dbReference>
<evidence type="ECO:0000313" key="4">
    <source>
        <dbReference type="EMBL" id="MDR7208184.1"/>
    </source>
</evidence>
<dbReference type="InterPro" id="IPR027385">
    <property type="entry name" value="Beta-barrel_OMP"/>
</dbReference>
<dbReference type="Gene3D" id="2.40.160.20">
    <property type="match status" value="1"/>
</dbReference>
<accession>A0ABU1Y1T0</accession>
<feature type="signal peptide" evidence="2">
    <location>
        <begin position="1"/>
        <end position="18"/>
    </location>
</feature>
<feature type="chain" id="PRO_5046274286" description="Outer membrane protein beta-barrel domain-containing protein" evidence="2">
    <location>
        <begin position="19"/>
        <end position="197"/>
    </location>
</feature>
<gene>
    <name evidence="4" type="ORF">J2W48_000105</name>
</gene>
<protein>
    <recommendedName>
        <fullName evidence="3">Outer membrane protein beta-barrel domain-containing protein</fullName>
    </recommendedName>
</protein>
<name>A0ABU1Y1T0_9FLAO</name>
<evidence type="ECO:0000313" key="5">
    <source>
        <dbReference type="Proteomes" id="UP001269081"/>
    </source>
</evidence>
<dbReference type="Proteomes" id="UP001269081">
    <property type="component" value="Unassembled WGS sequence"/>
</dbReference>
<evidence type="ECO:0000256" key="2">
    <source>
        <dbReference type="SAM" id="SignalP"/>
    </source>
</evidence>
<dbReference type="EMBL" id="JAVDWQ010000001">
    <property type="protein sequence ID" value="MDR7208184.1"/>
    <property type="molecule type" value="Genomic_DNA"/>
</dbReference>
<feature type="domain" description="Outer membrane protein beta-barrel" evidence="3">
    <location>
        <begin position="7"/>
        <end position="189"/>
    </location>
</feature>
<evidence type="ECO:0000256" key="1">
    <source>
        <dbReference type="ARBA" id="ARBA00022729"/>
    </source>
</evidence>
<evidence type="ECO:0000259" key="3">
    <source>
        <dbReference type="Pfam" id="PF13505"/>
    </source>
</evidence>
<dbReference type="InterPro" id="IPR011250">
    <property type="entry name" value="OMP/PagP_B-barrel"/>
</dbReference>
<comment type="caution">
    <text evidence="4">The sequence shown here is derived from an EMBL/GenBank/DDBJ whole genome shotgun (WGS) entry which is preliminary data.</text>
</comment>